<comment type="caution">
    <text evidence="3">The sequence shown here is derived from an EMBL/GenBank/DDBJ whole genome shotgun (WGS) entry which is preliminary data.</text>
</comment>
<dbReference type="CDD" id="cd09726">
    <property type="entry name" value="RAMP_I_III"/>
    <property type="match status" value="1"/>
</dbReference>
<dbReference type="PANTHER" id="PTHR35579">
    <property type="entry name" value="CRISPR SYSTEM CMS ENDORIBONUCLEASE CSM3"/>
    <property type="match status" value="1"/>
</dbReference>
<dbReference type="EMBL" id="JACJQT010000035">
    <property type="protein sequence ID" value="MBD2279396.1"/>
    <property type="molecule type" value="Genomic_DNA"/>
</dbReference>
<evidence type="ECO:0000256" key="1">
    <source>
        <dbReference type="ARBA" id="ARBA00023118"/>
    </source>
</evidence>
<evidence type="ECO:0000259" key="2">
    <source>
        <dbReference type="Pfam" id="PF03787"/>
    </source>
</evidence>
<gene>
    <name evidence="3" type="ORF">H6F99_14180</name>
</gene>
<sequence>MARKISSRIKVSGILTAQSPIHVGGIGGNPQVDLALAVNGQGQYYIPGTSLAGAFRSWIENSHKTNSAWGYQDQNSADGHASFILVEDAPIQGVNAEIRDGVGINRAWGTAAEKVKYDRAILPKGSKIPLNITLEIPFQSQEEAEYKNIFASLIESLKNGEIRVGAAKTRGLGKVTLDNFNIRESDLSQRDGILQVLQGKESRITDTFLSSNISSSQKRKLTFEINWQPQSPLMVKAEGNGITVDILPLVSAIESSVTFVLPGSSIKGALRFQAERIIRTVCNSPIKENSQKEDSKFMDQIEVPLVEDLFGTRAKANKETKKGIGSLFIDDCYANIPISPSDWGNIEAATNEKNLREALDNARLQNVQQAFHVAVDRWTGGAADGMLYSNLELMKINWKPIYLTLDIDRLHENKLFAISLLLLCLRDLVDGRIPLGYGTNRGMGSIKVNSIVIKGDNLESDLEKFTNVTLVNGSLSNLGCEVLKTLNNHWKEWIDTQNKEGK</sequence>
<dbReference type="RefSeq" id="WP_190383353.1">
    <property type="nucleotide sequence ID" value="NZ_JACJQT010000035.1"/>
</dbReference>
<evidence type="ECO:0000313" key="4">
    <source>
        <dbReference type="Proteomes" id="UP000606721"/>
    </source>
</evidence>
<feature type="domain" description="CRISPR type III-associated protein" evidence="2">
    <location>
        <begin position="256"/>
        <end position="447"/>
    </location>
</feature>
<dbReference type="Proteomes" id="UP000606721">
    <property type="component" value="Unassembled WGS sequence"/>
</dbReference>
<keyword evidence="4" id="KW-1185">Reference proteome</keyword>
<keyword evidence="1" id="KW-0051">Antiviral defense</keyword>
<dbReference type="Pfam" id="PF03787">
    <property type="entry name" value="RAMPs"/>
    <property type="match status" value="2"/>
</dbReference>
<dbReference type="PANTHER" id="PTHR35579:SF6">
    <property type="entry name" value="DUF324 DOMAIN-CONTAINING PROTEIN"/>
    <property type="match status" value="1"/>
</dbReference>
<accession>A0ABR8C013</accession>
<dbReference type="InterPro" id="IPR005537">
    <property type="entry name" value="RAMP_III_fam"/>
</dbReference>
<organism evidence="3 4">
    <name type="scientific">Aphanizomenon flos-aquae FACHB-1040</name>
    <dbReference type="NCBI Taxonomy" id="2692887"/>
    <lineage>
        <taxon>Bacteria</taxon>
        <taxon>Bacillati</taxon>
        <taxon>Cyanobacteriota</taxon>
        <taxon>Cyanophyceae</taxon>
        <taxon>Nostocales</taxon>
        <taxon>Aphanizomenonaceae</taxon>
        <taxon>Aphanizomenon</taxon>
    </lineage>
</organism>
<feature type="domain" description="CRISPR type III-associated protein" evidence="2">
    <location>
        <begin position="15"/>
        <end position="175"/>
    </location>
</feature>
<proteinExistence type="predicted"/>
<reference evidence="3 4" key="1">
    <citation type="journal article" date="2020" name="ISME J.">
        <title>Comparative genomics reveals insights into cyanobacterial evolution and habitat adaptation.</title>
        <authorList>
            <person name="Chen M.Y."/>
            <person name="Teng W.K."/>
            <person name="Zhao L."/>
            <person name="Hu C.X."/>
            <person name="Zhou Y.K."/>
            <person name="Han B.P."/>
            <person name="Song L.R."/>
            <person name="Shu W.S."/>
        </authorList>
    </citation>
    <scope>NUCLEOTIDE SEQUENCE [LARGE SCALE GENOMIC DNA]</scope>
    <source>
        <strain evidence="3 4">FACHB-1040</strain>
    </source>
</reference>
<evidence type="ECO:0000313" key="3">
    <source>
        <dbReference type="EMBL" id="MBD2279396.1"/>
    </source>
</evidence>
<dbReference type="InterPro" id="IPR052216">
    <property type="entry name" value="CRISPR_Csm3_endoribonuclease"/>
</dbReference>
<protein>
    <recommendedName>
        <fullName evidence="2">CRISPR type III-associated protein domain-containing protein</fullName>
    </recommendedName>
</protein>
<name>A0ABR8C013_APHFL</name>